<keyword evidence="2" id="KW-0378">Hydrolase</keyword>
<dbReference type="AlphaFoldDB" id="A0A9D2J8N8"/>
<sequence>MTHDEKREYLIKELLSELPQYSDMKIPEDEERQKNLLRSLMNIRPPRPAGEDFLKVQDEYLSEEVKRKGITDSETLPSSARDPRLVLWRGDITSLKADAIVNAANSALRGCFVPCHSCVDNMIHSVSGIQLRLACDAIMNEQGYDEPAGHAKITAAYNLPARYVIHTVGPIVTGTLTREHCRQLAGCYRSCLALAVKNGLHSIAFCCISTGEFHFPNKKAAEIAVETVTSFLSEQETDIRIIFNVFKEKDYSIYQKLLSHPSSDLSRRH</sequence>
<dbReference type="PANTHER" id="PTHR11106:SF27">
    <property type="entry name" value="MACRO DOMAIN-CONTAINING PROTEIN"/>
    <property type="match status" value="1"/>
</dbReference>
<dbReference type="PANTHER" id="PTHR11106">
    <property type="entry name" value="GANGLIOSIDE INDUCED DIFFERENTIATION ASSOCIATED PROTEIN 2-RELATED"/>
    <property type="match status" value="1"/>
</dbReference>
<dbReference type="SMART" id="SM00506">
    <property type="entry name" value="A1pp"/>
    <property type="match status" value="1"/>
</dbReference>
<dbReference type="NCBIfam" id="NF003163">
    <property type="entry name" value="PRK04143.1"/>
    <property type="match status" value="1"/>
</dbReference>
<evidence type="ECO:0000259" key="1">
    <source>
        <dbReference type="PROSITE" id="PS51154"/>
    </source>
</evidence>
<dbReference type="InterPro" id="IPR002589">
    <property type="entry name" value="Macro_dom"/>
</dbReference>
<dbReference type="EMBL" id="DXBR01000111">
    <property type="protein sequence ID" value="HIZ40671.1"/>
    <property type="molecule type" value="Genomic_DNA"/>
</dbReference>
<evidence type="ECO:0000313" key="3">
    <source>
        <dbReference type="Proteomes" id="UP000824049"/>
    </source>
</evidence>
<feature type="domain" description="Macro" evidence="1">
    <location>
        <begin position="72"/>
        <end position="262"/>
    </location>
</feature>
<dbReference type="SUPFAM" id="SSF52949">
    <property type="entry name" value="Macro domain-like"/>
    <property type="match status" value="1"/>
</dbReference>
<accession>A0A9D2J8N8</accession>
<dbReference type="GO" id="GO:0016787">
    <property type="term" value="F:hydrolase activity"/>
    <property type="evidence" value="ECO:0007669"/>
    <property type="project" value="UniProtKB-KW"/>
</dbReference>
<dbReference type="InterPro" id="IPR043472">
    <property type="entry name" value="Macro_dom-like"/>
</dbReference>
<proteinExistence type="predicted"/>
<reference evidence="2" key="1">
    <citation type="journal article" date="2021" name="PeerJ">
        <title>Extensive microbial diversity within the chicken gut microbiome revealed by metagenomics and culture.</title>
        <authorList>
            <person name="Gilroy R."/>
            <person name="Ravi A."/>
            <person name="Getino M."/>
            <person name="Pursley I."/>
            <person name="Horton D.L."/>
            <person name="Alikhan N.F."/>
            <person name="Baker D."/>
            <person name="Gharbi K."/>
            <person name="Hall N."/>
            <person name="Watson M."/>
            <person name="Adriaenssens E.M."/>
            <person name="Foster-Nyarko E."/>
            <person name="Jarju S."/>
            <person name="Secka A."/>
            <person name="Antonio M."/>
            <person name="Oren A."/>
            <person name="Chaudhuri R.R."/>
            <person name="La Ragione R."/>
            <person name="Hildebrand F."/>
            <person name="Pallen M.J."/>
        </authorList>
    </citation>
    <scope>NUCLEOTIDE SEQUENCE</scope>
    <source>
        <strain evidence="2">CHK179-28034</strain>
    </source>
</reference>
<organism evidence="2 3">
    <name type="scientific">Candidatus Anaerobutyricum stercoris</name>
    <dbReference type="NCBI Taxonomy" id="2838457"/>
    <lineage>
        <taxon>Bacteria</taxon>
        <taxon>Bacillati</taxon>
        <taxon>Bacillota</taxon>
        <taxon>Clostridia</taxon>
        <taxon>Lachnospirales</taxon>
        <taxon>Lachnospiraceae</taxon>
        <taxon>Anaerobutyricum</taxon>
    </lineage>
</organism>
<dbReference type="Gene3D" id="3.40.220.10">
    <property type="entry name" value="Leucine Aminopeptidase, subunit E, domain 1"/>
    <property type="match status" value="1"/>
</dbReference>
<dbReference type="CDD" id="cd02908">
    <property type="entry name" value="Macro_OAADPr_deacetylase"/>
    <property type="match status" value="1"/>
</dbReference>
<name>A0A9D2J8N8_9FIRM</name>
<evidence type="ECO:0000313" key="2">
    <source>
        <dbReference type="EMBL" id="HIZ40671.1"/>
    </source>
</evidence>
<comment type="caution">
    <text evidence="2">The sequence shown here is derived from an EMBL/GenBank/DDBJ whole genome shotgun (WGS) entry which is preliminary data.</text>
</comment>
<dbReference type="Pfam" id="PF01661">
    <property type="entry name" value="Macro"/>
    <property type="match status" value="1"/>
</dbReference>
<protein>
    <submittedName>
        <fullName evidence="2">Protein-ADP-ribose hydrolase</fullName>
    </submittedName>
</protein>
<dbReference type="PROSITE" id="PS51154">
    <property type="entry name" value="MACRO"/>
    <property type="match status" value="1"/>
</dbReference>
<reference evidence="2" key="2">
    <citation type="submission" date="2021-04" db="EMBL/GenBank/DDBJ databases">
        <authorList>
            <person name="Gilroy R."/>
        </authorList>
    </citation>
    <scope>NUCLEOTIDE SEQUENCE</scope>
    <source>
        <strain evidence="2">CHK179-28034</strain>
    </source>
</reference>
<gene>
    <name evidence="2" type="ORF">H9968_12280</name>
</gene>
<dbReference type="Proteomes" id="UP000824049">
    <property type="component" value="Unassembled WGS sequence"/>
</dbReference>